<dbReference type="Proteomes" id="UP000186058">
    <property type="component" value="Unassembled WGS sequence"/>
</dbReference>
<keyword evidence="1" id="KW-1133">Transmembrane helix</keyword>
<feature type="transmembrane region" description="Helical" evidence="1">
    <location>
        <begin position="112"/>
        <end position="129"/>
    </location>
</feature>
<dbReference type="Pfam" id="PF20563">
    <property type="entry name" value="DUF6773"/>
    <property type="match status" value="1"/>
</dbReference>
<keyword evidence="3" id="KW-1185">Reference proteome</keyword>
<evidence type="ECO:0000313" key="2">
    <source>
        <dbReference type="EMBL" id="OKP77549.1"/>
    </source>
</evidence>
<keyword evidence="1" id="KW-0812">Transmembrane</keyword>
<dbReference type="EMBL" id="LVWI01000103">
    <property type="protein sequence ID" value="OKP77549.1"/>
    <property type="molecule type" value="Genomic_DNA"/>
</dbReference>
<organism evidence="2 3">
    <name type="scientific">Paenibacillus helianthi</name>
    <dbReference type="NCBI Taxonomy" id="1349432"/>
    <lineage>
        <taxon>Bacteria</taxon>
        <taxon>Bacillati</taxon>
        <taxon>Bacillota</taxon>
        <taxon>Bacilli</taxon>
        <taxon>Bacillales</taxon>
        <taxon>Paenibacillaceae</taxon>
        <taxon>Paenibacillus</taxon>
    </lineage>
</organism>
<proteinExistence type="predicted"/>
<protein>
    <recommendedName>
        <fullName evidence="4">GtrA-like protein domain-containing protein</fullName>
    </recommendedName>
</protein>
<name>A0ABX3EG36_9BACL</name>
<feature type="transmembrane region" description="Helical" evidence="1">
    <location>
        <begin position="39"/>
        <end position="59"/>
    </location>
</feature>
<reference evidence="2 3" key="1">
    <citation type="submission" date="2016-03" db="EMBL/GenBank/DDBJ databases">
        <authorList>
            <person name="Sant'Anna F.H."/>
            <person name="Ambrosini A."/>
            <person name="Souza R."/>
            <person name="Bach E."/>
            <person name="Fernandes G."/>
            <person name="Balsanelli E."/>
            <person name="Baura V.A."/>
            <person name="Souza E.M."/>
            <person name="Passaglia L."/>
        </authorList>
    </citation>
    <scope>NUCLEOTIDE SEQUENCE [LARGE SCALE GENOMIC DNA]</scope>
    <source>
        <strain evidence="2 3">P26E</strain>
    </source>
</reference>
<dbReference type="InterPro" id="IPR046664">
    <property type="entry name" value="DUF6773"/>
</dbReference>
<comment type="caution">
    <text evidence="2">The sequence shown here is derived from an EMBL/GenBank/DDBJ whole genome shotgun (WGS) entry which is preliminary data.</text>
</comment>
<accession>A0ABX3EG36</accession>
<evidence type="ECO:0000256" key="1">
    <source>
        <dbReference type="SAM" id="Phobius"/>
    </source>
</evidence>
<evidence type="ECO:0000313" key="3">
    <source>
        <dbReference type="Proteomes" id="UP000186058"/>
    </source>
</evidence>
<sequence>MNALQPRIKTEFTRLSDCACGAVDHIMVKVFILQWDIKYWLDIFLILMAACLYITVKGIRSGLYLLSGRAGEKQKFKKANLLSGAIGATVWTVLMISYDLLESGTTDLFKNVASALAGGVIFFFGINWIQRAMMSRSTQNADKPLD</sequence>
<gene>
    <name evidence="2" type="ORF">A3844_29425</name>
</gene>
<feature type="transmembrane region" description="Helical" evidence="1">
    <location>
        <begin position="79"/>
        <end position="100"/>
    </location>
</feature>
<keyword evidence="1" id="KW-0472">Membrane</keyword>
<evidence type="ECO:0008006" key="4">
    <source>
        <dbReference type="Google" id="ProtNLM"/>
    </source>
</evidence>